<name>A0ACB7PEW0_9PEZI</name>
<proteinExistence type="predicted"/>
<keyword evidence="2" id="KW-1185">Reference proteome</keyword>
<dbReference type="EMBL" id="JAGIZQ010000003">
    <property type="protein sequence ID" value="KAH6636200.1"/>
    <property type="molecule type" value="Genomic_DNA"/>
</dbReference>
<evidence type="ECO:0000313" key="1">
    <source>
        <dbReference type="EMBL" id="KAH6636200.1"/>
    </source>
</evidence>
<gene>
    <name evidence="1" type="ORF">F5144DRAFT_169983</name>
</gene>
<protein>
    <submittedName>
        <fullName evidence="1">Uncharacterized protein</fullName>
    </submittedName>
</protein>
<organism evidence="1 2">
    <name type="scientific">Chaetomium tenue</name>
    <dbReference type="NCBI Taxonomy" id="1854479"/>
    <lineage>
        <taxon>Eukaryota</taxon>
        <taxon>Fungi</taxon>
        <taxon>Dikarya</taxon>
        <taxon>Ascomycota</taxon>
        <taxon>Pezizomycotina</taxon>
        <taxon>Sordariomycetes</taxon>
        <taxon>Sordariomycetidae</taxon>
        <taxon>Sordariales</taxon>
        <taxon>Chaetomiaceae</taxon>
        <taxon>Chaetomium</taxon>
    </lineage>
</organism>
<sequence>MPLVDSSSRLEPQAAHNARFRPSLRDRPAPFGSGVVREPSALPAEDLGSWSVPGPTRPASNRRPTPAASRRPELSHNNASRRIVENQTPGPLQLNSPSPRAPACPTFSSPSNLNPTALSSTVPAHGLPNPQRSLIDNLPAARLPRNVPPVSSRRRSPRHDYIASFAAAAAADFPRQPATPLLFNDHVLRPPIMSSNTRRRSVRPSDLTMPTPPSLAAQMSAPAPRTTRRSTSQSVQPEQGTSSSKRKREPDLDNDPFGDGHFDDQQVVDLVDKDEVPAEILSQEKKNYTRMSTFDCVICMDSVKDLTVTHCGHLFCSACLHSALNMDPNRRICPICRQKIDKMPINGSKFGQKAKGYYSLELKLLTRKSLGAKAE</sequence>
<evidence type="ECO:0000313" key="2">
    <source>
        <dbReference type="Proteomes" id="UP000724584"/>
    </source>
</evidence>
<comment type="caution">
    <text evidence="1">The sequence shown here is derived from an EMBL/GenBank/DDBJ whole genome shotgun (WGS) entry which is preliminary data.</text>
</comment>
<dbReference type="Proteomes" id="UP000724584">
    <property type="component" value="Unassembled WGS sequence"/>
</dbReference>
<accession>A0ACB7PEW0</accession>
<reference evidence="1 2" key="1">
    <citation type="journal article" date="2021" name="Nat. Commun.">
        <title>Genetic determinants of endophytism in the Arabidopsis root mycobiome.</title>
        <authorList>
            <person name="Mesny F."/>
            <person name="Miyauchi S."/>
            <person name="Thiergart T."/>
            <person name="Pickel B."/>
            <person name="Atanasova L."/>
            <person name="Karlsson M."/>
            <person name="Huettel B."/>
            <person name="Barry K.W."/>
            <person name="Haridas S."/>
            <person name="Chen C."/>
            <person name="Bauer D."/>
            <person name="Andreopoulos W."/>
            <person name="Pangilinan J."/>
            <person name="LaButti K."/>
            <person name="Riley R."/>
            <person name="Lipzen A."/>
            <person name="Clum A."/>
            <person name="Drula E."/>
            <person name="Henrissat B."/>
            <person name="Kohler A."/>
            <person name="Grigoriev I.V."/>
            <person name="Martin F.M."/>
            <person name="Hacquard S."/>
        </authorList>
    </citation>
    <scope>NUCLEOTIDE SEQUENCE [LARGE SCALE GENOMIC DNA]</scope>
    <source>
        <strain evidence="1 2">MPI-SDFR-AT-0079</strain>
    </source>
</reference>